<name>A0ABY8E9G1_9FIRM</name>
<comment type="cofactor">
    <cofactor evidence="10">
        <name>[4Fe-4S] cluster</name>
        <dbReference type="ChEBI" id="CHEBI:49883"/>
    </cofactor>
    <text evidence="10">Binds 1 [4Fe-4S] cluster.</text>
</comment>
<dbReference type="Pfam" id="PF00730">
    <property type="entry name" value="HhH-GPD"/>
    <property type="match status" value="1"/>
</dbReference>
<keyword evidence="13" id="KW-1185">Reference proteome</keyword>
<dbReference type="EMBL" id="CP120733">
    <property type="protein sequence ID" value="WFD09557.1"/>
    <property type="molecule type" value="Genomic_DNA"/>
</dbReference>
<keyword evidence="2 10" id="KW-0004">4Fe-4S</keyword>
<dbReference type="GO" id="GO:0004519">
    <property type="term" value="F:endonuclease activity"/>
    <property type="evidence" value="ECO:0007669"/>
    <property type="project" value="UniProtKB-KW"/>
</dbReference>
<dbReference type="PIRSF" id="PIRSF001435">
    <property type="entry name" value="Nth"/>
    <property type="match status" value="1"/>
</dbReference>
<feature type="binding site" evidence="10">
    <location>
        <position position="184"/>
    </location>
    <ligand>
        <name>[4Fe-4S] cluster</name>
        <dbReference type="ChEBI" id="CHEBI:49883"/>
    </ligand>
</feature>
<comment type="similarity">
    <text evidence="1 10">Belongs to the Nth/MutY family.</text>
</comment>
<keyword evidence="6 10" id="KW-0408">Iron</keyword>
<evidence type="ECO:0000256" key="4">
    <source>
        <dbReference type="ARBA" id="ARBA00022763"/>
    </source>
</evidence>
<evidence type="ECO:0000259" key="11">
    <source>
        <dbReference type="SMART" id="SM00478"/>
    </source>
</evidence>
<dbReference type="Pfam" id="PF00633">
    <property type="entry name" value="HHH"/>
    <property type="match status" value="1"/>
</dbReference>
<dbReference type="Proteomes" id="UP001222800">
    <property type="component" value="Chromosome"/>
</dbReference>
<keyword evidence="5 10" id="KW-0378">Hydrolase</keyword>
<evidence type="ECO:0000256" key="8">
    <source>
        <dbReference type="ARBA" id="ARBA00023204"/>
    </source>
</evidence>
<evidence type="ECO:0000256" key="2">
    <source>
        <dbReference type="ARBA" id="ARBA00022485"/>
    </source>
</evidence>
<dbReference type="PROSITE" id="PS01155">
    <property type="entry name" value="ENDONUCLEASE_III_2"/>
    <property type="match status" value="1"/>
</dbReference>
<comment type="catalytic activity">
    <reaction evidence="10">
        <text>2'-deoxyribonucleotide-(2'-deoxyribose 5'-phosphate)-2'-deoxyribonucleotide-DNA = a 3'-end 2'-deoxyribonucleotide-(2,3-dehydro-2,3-deoxyribose 5'-phosphate)-DNA + a 5'-end 5'-phospho-2'-deoxyribonucleoside-DNA + H(+)</text>
        <dbReference type="Rhea" id="RHEA:66592"/>
        <dbReference type="Rhea" id="RHEA-COMP:13180"/>
        <dbReference type="Rhea" id="RHEA-COMP:16897"/>
        <dbReference type="Rhea" id="RHEA-COMP:17067"/>
        <dbReference type="ChEBI" id="CHEBI:15378"/>
        <dbReference type="ChEBI" id="CHEBI:136412"/>
        <dbReference type="ChEBI" id="CHEBI:157695"/>
        <dbReference type="ChEBI" id="CHEBI:167181"/>
        <dbReference type="EC" id="4.2.99.18"/>
    </reaction>
</comment>
<dbReference type="InterPro" id="IPR004036">
    <property type="entry name" value="Endonuclease-III-like_CS2"/>
</dbReference>
<evidence type="ECO:0000313" key="13">
    <source>
        <dbReference type="Proteomes" id="UP001222800"/>
    </source>
</evidence>
<dbReference type="Gene3D" id="1.10.340.30">
    <property type="entry name" value="Hypothetical protein, domain 2"/>
    <property type="match status" value="1"/>
</dbReference>
<dbReference type="HAMAP" id="MF_00942">
    <property type="entry name" value="Nth"/>
    <property type="match status" value="1"/>
</dbReference>
<organism evidence="12 13">
    <name type="scientific">Tepidibacter hydrothermalis</name>
    <dbReference type="NCBI Taxonomy" id="3036126"/>
    <lineage>
        <taxon>Bacteria</taxon>
        <taxon>Bacillati</taxon>
        <taxon>Bacillota</taxon>
        <taxon>Clostridia</taxon>
        <taxon>Peptostreptococcales</taxon>
        <taxon>Peptostreptococcaceae</taxon>
        <taxon>Tepidibacter</taxon>
    </lineage>
</organism>
<dbReference type="Gene3D" id="1.10.1670.10">
    <property type="entry name" value="Helix-hairpin-Helix base-excision DNA repair enzymes (C-terminal)"/>
    <property type="match status" value="1"/>
</dbReference>
<keyword evidence="7 10" id="KW-0411">Iron-sulfur</keyword>
<dbReference type="SMART" id="SM00525">
    <property type="entry name" value="FES"/>
    <property type="match status" value="1"/>
</dbReference>
<keyword evidence="8 10" id="KW-0234">DNA repair</keyword>
<sequence length="208" mass="23938">MQVDKILDILENDYPDAECELNYETEFELLIATILSAQCTDVRVNKVTENLFKKYNKSEEFALLKEEELQEIIKSCGLYKSKAKKIIDSSKMIVDEYNGNVPNELEKLIKLPGVGRKTANVVLSNAFNIPAMAVDTHVLRVSNRIGLVDCKTPESTEIELMRVIPKYRWTKAHHLLIFHGRRTCKARKPDCNNCSVNKYCKYYNKIDT</sequence>
<dbReference type="InterPro" id="IPR003265">
    <property type="entry name" value="HhH-GPD_domain"/>
</dbReference>
<dbReference type="PANTHER" id="PTHR10359">
    <property type="entry name" value="A/G-SPECIFIC ADENINE GLYCOSYLASE/ENDONUCLEASE III"/>
    <property type="match status" value="1"/>
</dbReference>
<dbReference type="SMART" id="SM00478">
    <property type="entry name" value="ENDO3c"/>
    <property type="match status" value="1"/>
</dbReference>
<feature type="domain" description="HhH-GPD" evidence="11">
    <location>
        <begin position="35"/>
        <end position="182"/>
    </location>
</feature>
<evidence type="ECO:0000313" key="12">
    <source>
        <dbReference type="EMBL" id="WFD09557.1"/>
    </source>
</evidence>
<keyword evidence="10" id="KW-0238">DNA-binding</keyword>
<keyword evidence="4 10" id="KW-0227">DNA damage</keyword>
<dbReference type="InterPro" id="IPR003651">
    <property type="entry name" value="Endonuclease3_FeS-loop_motif"/>
</dbReference>
<comment type="function">
    <text evidence="10">DNA repair enzyme that has both DNA N-glycosylase activity and AP-lyase activity. The DNA N-glycosylase activity releases various damaged pyrimidines from DNA by cleaving the N-glycosidic bond, leaving an AP (apurinic/apyrimidinic) site. The AP-lyase activity cleaves the phosphodiester bond 3' to the AP site by a beta-elimination, leaving a 3'-terminal unsaturated sugar and a product with a terminal 5'-phosphate.</text>
</comment>
<keyword evidence="3 10" id="KW-0479">Metal-binding</keyword>
<proteinExistence type="inferred from homology"/>
<accession>A0ABY8E9G1</accession>
<protein>
    <recommendedName>
        <fullName evidence="10">Endonuclease III</fullName>
        <ecNumber evidence="10">4.2.99.18</ecNumber>
    </recommendedName>
    <alternativeName>
        <fullName evidence="10">DNA-(apurinic or apyrimidinic site) lyase</fullName>
    </alternativeName>
</protein>
<feature type="binding site" evidence="10">
    <location>
        <position position="200"/>
    </location>
    <ligand>
        <name>[4Fe-4S] cluster</name>
        <dbReference type="ChEBI" id="CHEBI:49883"/>
    </ligand>
</feature>
<dbReference type="EC" id="4.2.99.18" evidence="10"/>
<dbReference type="RefSeq" id="WP_277731487.1">
    <property type="nucleotide sequence ID" value="NZ_CP120733.1"/>
</dbReference>
<keyword evidence="12" id="KW-0540">Nuclease</keyword>
<reference evidence="12 13" key="1">
    <citation type="submission" date="2023-03" db="EMBL/GenBank/DDBJ databases">
        <title>Complete genome sequence of Tepidibacter sp. SWIR-1, isolated from a deep-sea hydrothermal vent.</title>
        <authorList>
            <person name="Li X."/>
        </authorList>
    </citation>
    <scope>NUCLEOTIDE SEQUENCE [LARGE SCALE GENOMIC DNA]</scope>
    <source>
        <strain evidence="12 13">SWIR-1</strain>
    </source>
</reference>
<evidence type="ECO:0000256" key="7">
    <source>
        <dbReference type="ARBA" id="ARBA00023014"/>
    </source>
</evidence>
<evidence type="ECO:0000256" key="10">
    <source>
        <dbReference type="HAMAP-Rule" id="MF_00942"/>
    </source>
</evidence>
<gene>
    <name evidence="10 12" type="primary">nth</name>
    <name evidence="12" type="ORF">P4S50_14355</name>
</gene>
<dbReference type="InterPro" id="IPR011257">
    <property type="entry name" value="DNA_glycosylase"/>
</dbReference>
<dbReference type="InterPro" id="IPR005759">
    <property type="entry name" value="Nth"/>
</dbReference>
<keyword evidence="12" id="KW-0255">Endonuclease</keyword>
<evidence type="ECO:0000256" key="1">
    <source>
        <dbReference type="ARBA" id="ARBA00008343"/>
    </source>
</evidence>
<dbReference type="SUPFAM" id="SSF48150">
    <property type="entry name" value="DNA-glycosylase"/>
    <property type="match status" value="1"/>
</dbReference>
<keyword evidence="10" id="KW-0456">Lyase</keyword>
<evidence type="ECO:0000256" key="9">
    <source>
        <dbReference type="ARBA" id="ARBA00023295"/>
    </source>
</evidence>
<feature type="binding site" evidence="10">
    <location>
        <position position="191"/>
    </location>
    <ligand>
        <name>[4Fe-4S] cluster</name>
        <dbReference type="ChEBI" id="CHEBI:49883"/>
    </ligand>
</feature>
<keyword evidence="9 10" id="KW-0326">Glycosidase</keyword>
<dbReference type="PANTHER" id="PTHR10359:SF18">
    <property type="entry name" value="ENDONUCLEASE III"/>
    <property type="match status" value="1"/>
</dbReference>
<evidence type="ECO:0000256" key="6">
    <source>
        <dbReference type="ARBA" id="ARBA00023004"/>
    </source>
</evidence>
<dbReference type="NCBIfam" id="TIGR01083">
    <property type="entry name" value="nth"/>
    <property type="match status" value="1"/>
</dbReference>
<evidence type="ECO:0000256" key="5">
    <source>
        <dbReference type="ARBA" id="ARBA00022801"/>
    </source>
</evidence>
<evidence type="ECO:0000256" key="3">
    <source>
        <dbReference type="ARBA" id="ARBA00022723"/>
    </source>
</evidence>
<feature type="binding site" evidence="10">
    <location>
        <position position="194"/>
    </location>
    <ligand>
        <name>[4Fe-4S] cluster</name>
        <dbReference type="ChEBI" id="CHEBI:49883"/>
    </ligand>
</feature>
<dbReference type="InterPro" id="IPR023170">
    <property type="entry name" value="HhH_base_excis_C"/>
</dbReference>
<dbReference type="CDD" id="cd00056">
    <property type="entry name" value="ENDO3c"/>
    <property type="match status" value="1"/>
</dbReference>
<dbReference type="InterPro" id="IPR000445">
    <property type="entry name" value="HhH_motif"/>
</dbReference>